<proteinExistence type="inferred from homology"/>
<keyword evidence="3" id="KW-0456">Lyase</keyword>
<gene>
    <name evidence="6" type="ORF">PG999_014045</name>
</gene>
<organism evidence="6 7">
    <name type="scientific">Apiospora kogelbergensis</name>
    <dbReference type="NCBI Taxonomy" id="1337665"/>
    <lineage>
        <taxon>Eukaryota</taxon>
        <taxon>Fungi</taxon>
        <taxon>Dikarya</taxon>
        <taxon>Ascomycota</taxon>
        <taxon>Pezizomycotina</taxon>
        <taxon>Sordariomycetes</taxon>
        <taxon>Xylariomycetidae</taxon>
        <taxon>Amphisphaeriales</taxon>
        <taxon>Apiosporaceae</taxon>
        <taxon>Apiospora</taxon>
    </lineage>
</organism>
<dbReference type="GO" id="GO:0019243">
    <property type="term" value="P:methylglyoxal catabolic process to D-lactate via S-lactoyl-glutathione"/>
    <property type="evidence" value="ECO:0007669"/>
    <property type="project" value="TreeGrafter"/>
</dbReference>
<dbReference type="Gene3D" id="3.40.50.880">
    <property type="match status" value="1"/>
</dbReference>
<dbReference type="EMBL" id="JAQQWP010000011">
    <property type="protein sequence ID" value="KAK8096023.1"/>
    <property type="molecule type" value="Genomic_DNA"/>
</dbReference>
<dbReference type="FunFam" id="3.40.50.880:FF:000051">
    <property type="entry name" value="Glutathione-independent glyoxalase HSP31"/>
    <property type="match status" value="1"/>
</dbReference>
<evidence type="ECO:0000256" key="3">
    <source>
        <dbReference type="ARBA" id="ARBA00023239"/>
    </source>
</evidence>
<protein>
    <recommendedName>
        <fullName evidence="1">D-lactate dehydratase</fullName>
        <ecNumber evidence="1">4.2.1.130</ecNumber>
    </recommendedName>
</protein>
<keyword evidence="2" id="KW-0346">Stress response</keyword>
<name>A0AAW0Q755_9PEZI</name>
<accession>A0AAW0Q755</accession>
<dbReference type="SUPFAM" id="SSF52317">
    <property type="entry name" value="Class I glutamine amidotransferase-like"/>
    <property type="match status" value="1"/>
</dbReference>
<keyword evidence="7" id="KW-1185">Reference proteome</keyword>
<evidence type="ECO:0000256" key="2">
    <source>
        <dbReference type="ARBA" id="ARBA00023016"/>
    </source>
</evidence>
<dbReference type="EC" id="4.2.1.130" evidence="1"/>
<comment type="caution">
    <text evidence="6">The sequence shown here is derived from an EMBL/GenBank/DDBJ whole genome shotgun (WGS) entry which is preliminary data.</text>
</comment>
<comment type="similarity">
    <text evidence="4">Belongs to the peptidase C56 family. HSP31-like subfamily.</text>
</comment>
<dbReference type="InterPro" id="IPR029062">
    <property type="entry name" value="Class_I_gatase-like"/>
</dbReference>
<evidence type="ECO:0000313" key="7">
    <source>
        <dbReference type="Proteomes" id="UP001392437"/>
    </source>
</evidence>
<dbReference type="AlphaFoldDB" id="A0AAW0Q755"/>
<comment type="catalytic activity">
    <reaction evidence="5">
        <text>methylglyoxal + H2O = (R)-lactate + H(+)</text>
        <dbReference type="Rhea" id="RHEA:27754"/>
        <dbReference type="ChEBI" id="CHEBI:15377"/>
        <dbReference type="ChEBI" id="CHEBI:15378"/>
        <dbReference type="ChEBI" id="CHEBI:16004"/>
        <dbReference type="ChEBI" id="CHEBI:17158"/>
        <dbReference type="EC" id="4.2.1.130"/>
    </reaction>
</comment>
<dbReference type="Proteomes" id="UP001392437">
    <property type="component" value="Unassembled WGS sequence"/>
</dbReference>
<dbReference type="PANTHER" id="PTHR48094">
    <property type="entry name" value="PROTEIN/NUCLEIC ACID DEGLYCASE DJ-1-RELATED"/>
    <property type="match status" value="1"/>
</dbReference>
<dbReference type="PANTHER" id="PTHR48094:SF11">
    <property type="entry name" value="GLUTATHIONE-INDEPENDENT GLYOXALASE HSP31-RELATED"/>
    <property type="match status" value="1"/>
</dbReference>
<evidence type="ECO:0000256" key="4">
    <source>
        <dbReference type="ARBA" id="ARBA00038493"/>
    </source>
</evidence>
<dbReference type="GO" id="GO:0005737">
    <property type="term" value="C:cytoplasm"/>
    <property type="evidence" value="ECO:0007669"/>
    <property type="project" value="TreeGrafter"/>
</dbReference>
<reference evidence="6 7" key="1">
    <citation type="submission" date="2023-01" db="EMBL/GenBank/DDBJ databases">
        <title>Analysis of 21 Apiospora genomes using comparative genomics revels a genus with tremendous synthesis potential of carbohydrate active enzymes and secondary metabolites.</title>
        <authorList>
            <person name="Sorensen T."/>
        </authorList>
    </citation>
    <scope>NUCLEOTIDE SEQUENCE [LARGE SCALE GENOMIC DNA]</scope>
    <source>
        <strain evidence="6 7">CBS 117206</strain>
    </source>
</reference>
<evidence type="ECO:0000256" key="1">
    <source>
        <dbReference type="ARBA" id="ARBA00013134"/>
    </source>
</evidence>
<dbReference type="GO" id="GO:0019172">
    <property type="term" value="F:glyoxalase III activity"/>
    <property type="evidence" value="ECO:0007669"/>
    <property type="project" value="UniProtKB-EC"/>
</dbReference>
<dbReference type="InterPro" id="IPR050325">
    <property type="entry name" value="Prot/Nucl_acid_deglycase"/>
</dbReference>
<evidence type="ECO:0000256" key="5">
    <source>
        <dbReference type="ARBA" id="ARBA00048082"/>
    </source>
</evidence>
<sequence length="246" mass="26255">MSLPKKALIAVTSAHAPLYPDGKETGLFITEALHPFELFRKAGLEADLVSETGHFQPDWLSLQKDWLSDSERATWEDHSSEFRSKLDKLLKPGDIKPDEYGLFFASAGHGSLIDYPDAKGLQEIASKIYTNGGIVSAVCHGGAIFPGIIDPATSKSVIAGKRVTGFTTKGEEEEGVLDTIKSWKRPTIEASAADAGATYVSPPGPWDAFAMSDGRIVTGANPASASATAIECLKVFKSLQVFPGSI</sequence>
<evidence type="ECO:0000313" key="6">
    <source>
        <dbReference type="EMBL" id="KAK8096023.1"/>
    </source>
</evidence>